<evidence type="ECO:0000256" key="1">
    <source>
        <dbReference type="ARBA" id="ARBA00004370"/>
    </source>
</evidence>
<accession>A0A1I3IZ17</accession>
<evidence type="ECO:0000256" key="7">
    <source>
        <dbReference type="PIRSR" id="PIRSR001217-1"/>
    </source>
</evidence>
<comment type="similarity">
    <text evidence="2">Belongs to the peptidase S49 family.</text>
</comment>
<dbReference type="Gene3D" id="6.20.330.10">
    <property type="match status" value="1"/>
</dbReference>
<keyword evidence="8" id="KW-0732">Signal</keyword>
<dbReference type="InterPro" id="IPR047272">
    <property type="entry name" value="S49_SppA_C"/>
</dbReference>
<feature type="active site" description="Proton donor/acceptor" evidence="7">
    <location>
        <position position="172"/>
    </location>
</feature>
<dbReference type="InterPro" id="IPR047217">
    <property type="entry name" value="S49_SppA_67K_type_N"/>
</dbReference>
<feature type="domain" description="Peptidase S49" evidence="9">
    <location>
        <begin position="107"/>
        <end position="252"/>
    </location>
</feature>
<dbReference type="InterPro" id="IPR004634">
    <property type="entry name" value="Pept_S49_pIV"/>
</dbReference>
<dbReference type="InterPro" id="IPR002142">
    <property type="entry name" value="Peptidase_S49"/>
</dbReference>
<keyword evidence="5" id="KW-0720">Serine protease</keyword>
<comment type="subcellular location">
    <subcellularLocation>
        <location evidence="1">Membrane</location>
    </subcellularLocation>
</comment>
<evidence type="ECO:0000259" key="9">
    <source>
        <dbReference type="Pfam" id="PF01343"/>
    </source>
</evidence>
<feature type="signal peptide" evidence="8">
    <location>
        <begin position="1"/>
        <end position="24"/>
    </location>
</feature>
<dbReference type="Gene3D" id="3.90.226.10">
    <property type="entry name" value="2-enoyl-CoA Hydratase, Chain A, domain 1"/>
    <property type="match status" value="3"/>
</dbReference>
<keyword evidence="11" id="KW-1185">Reference proteome</keyword>
<dbReference type="GO" id="GO:0016020">
    <property type="term" value="C:membrane"/>
    <property type="evidence" value="ECO:0007669"/>
    <property type="project" value="UniProtKB-SubCell"/>
</dbReference>
<sequence>MVRSCAALLAGLILATFTAAGLQAAEAKPATPVVAVFELHGQITDKPPAEDPLLGNIGAESLQSLLTRLKKAGKDEAVAAVVVLLDSVSLSTAQVEELRQTLREVGEKKPVYAHADSVTTKTYALLTAANRVSMSPTGDVWVNGLAMEELYVRGLLDMLGVQPEFLTCGKYKSAAEMFMRKESSPEALEMHNWLLDSLFTSVVDMIAVSRKVEPAVVKKWIDQGLYSSETAKEANLIDAVESREELLAFLKTTHGATLKLDKSFGKKKAPDIDLENPFAMMQIWAQLLSESQPTKSTKNAIAVVHIDGPIMLGKAESSLLGSSDGAYSESIRKALDKVADEPRIRAVVLRVDSPGGSATASEIMLKAVRNVQTQKPVIVSMGGVAASGGYYVSCRGSRIFADATTITGSIGVVAGKLATDAMWTRIGVNFDQLERGKRAGIMTSDKPWTADEKQELQKWMDSVYGVFKQHVVDGRGDKLKKPIEDMAGGRVFTGKQALELGLVDEIGSLNDAIAYTAKQVNLEDYEIRTFPEQKNFIEQLLADLGDQKKDDKRLSTGLWSAIAPALQTLDPERAAMIRQALLQLDCLQSERVMLTSPVLRLLDR</sequence>
<evidence type="ECO:0000256" key="2">
    <source>
        <dbReference type="ARBA" id="ARBA00008683"/>
    </source>
</evidence>
<evidence type="ECO:0000256" key="4">
    <source>
        <dbReference type="ARBA" id="ARBA00022801"/>
    </source>
</evidence>
<protein>
    <submittedName>
        <fullName evidence="10">Protease-4</fullName>
    </submittedName>
</protein>
<dbReference type="PIRSF" id="PIRSF001217">
    <property type="entry name" value="Protease_4_SppA"/>
    <property type="match status" value="1"/>
</dbReference>
<evidence type="ECO:0000313" key="10">
    <source>
        <dbReference type="EMBL" id="SFI53234.1"/>
    </source>
</evidence>
<proteinExistence type="inferred from homology"/>
<dbReference type="Pfam" id="PF01343">
    <property type="entry name" value="Peptidase_S49"/>
    <property type="match status" value="2"/>
</dbReference>
<dbReference type="GO" id="GO:0006465">
    <property type="term" value="P:signal peptide processing"/>
    <property type="evidence" value="ECO:0007669"/>
    <property type="project" value="InterPro"/>
</dbReference>
<keyword evidence="6" id="KW-0472">Membrane</keyword>
<evidence type="ECO:0000256" key="3">
    <source>
        <dbReference type="ARBA" id="ARBA00022670"/>
    </source>
</evidence>
<feature type="active site" description="Nucleophile" evidence="7">
    <location>
        <position position="387"/>
    </location>
</feature>
<gene>
    <name evidence="10" type="ORF">SAMN05421753_1105</name>
</gene>
<dbReference type="AlphaFoldDB" id="A0A1I3IZ17"/>
<dbReference type="InterPro" id="IPR029045">
    <property type="entry name" value="ClpP/crotonase-like_dom_sf"/>
</dbReference>
<keyword evidence="3 10" id="KW-0645">Protease</keyword>
<feature type="chain" id="PRO_5011767643" evidence="8">
    <location>
        <begin position="25"/>
        <end position="604"/>
    </location>
</feature>
<dbReference type="NCBIfam" id="TIGR00705">
    <property type="entry name" value="SppA_67K"/>
    <property type="match status" value="1"/>
</dbReference>
<reference evidence="11" key="1">
    <citation type="submission" date="2016-10" db="EMBL/GenBank/DDBJ databases">
        <authorList>
            <person name="Varghese N."/>
            <person name="Submissions S."/>
        </authorList>
    </citation>
    <scope>NUCLEOTIDE SEQUENCE [LARGE SCALE GENOMIC DNA]</scope>
    <source>
        <strain evidence="11">DSM 26348</strain>
    </source>
</reference>
<evidence type="ECO:0000256" key="6">
    <source>
        <dbReference type="ARBA" id="ARBA00023136"/>
    </source>
</evidence>
<organism evidence="10 11">
    <name type="scientific">Planctomicrobium piriforme</name>
    <dbReference type="NCBI Taxonomy" id="1576369"/>
    <lineage>
        <taxon>Bacteria</taxon>
        <taxon>Pseudomonadati</taxon>
        <taxon>Planctomycetota</taxon>
        <taxon>Planctomycetia</taxon>
        <taxon>Planctomycetales</taxon>
        <taxon>Planctomycetaceae</taxon>
        <taxon>Planctomicrobium</taxon>
    </lineage>
</organism>
<dbReference type="GO" id="GO:0008236">
    <property type="term" value="F:serine-type peptidase activity"/>
    <property type="evidence" value="ECO:0007669"/>
    <property type="project" value="UniProtKB-KW"/>
</dbReference>
<dbReference type="InterPro" id="IPR004635">
    <property type="entry name" value="Pept_S49_SppA"/>
</dbReference>
<dbReference type="PANTHER" id="PTHR33209:SF1">
    <property type="entry name" value="PEPTIDASE S49 DOMAIN-CONTAINING PROTEIN"/>
    <property type="match status" value="1"/>
</dbReference>
<dbReference type="EMBL" id="FOQD01000010">
    <property type="protein sequence ID" value="SFI53234.1"/>
    <property type="molecule type" value="Genomic_DNA"/>
</dbReference>
<dbReference type="NCBIfam" id="TIGR00706">
    <property type="entry name" value="SppA_dom"/>
    <property type="match status" value="1"/>
</dbReference>
<name>A0A1I3IZ17_9PLAN</name>
<dbReference type="CDD" id="cd07018">
    <property type="entry name" value="S49_SppA_67K_type"/>
    <property type="match status" value="1"/>
</dbReference>
<dbReference type="Proteomes" id="UP000199518">
    <property type="component" value="Unassembled WGS sequence"/>
</dbReference>
<keyword evidence="4" id="KW-0378">Hydrolase</keyword>
<dbReference type="PANTHER" id="PTHR33209">
    <property type="entry name" value="PROTEASE 4"/>
    <property type="match status" value="1"/>
</dbReference>
<evidence type="ECO:0000313" key="11">
    <source>
        <dbReference type="Proteomes" id="UP000199518"/>
    </source>
</evidence>
<feature type="domain" description="Peptidase S49" evidence="9">
    <location>
        <begin position="371"/>
        <end position="522"/>
    </location>
</feature>
<dbReference type="CDD" id="cd07023">
    <property type="entry name" value="S49_Sppa_N_C"/>
    <property type="match status" value="1"/>
</dbReference>
<dbReference type="SUPFAM" id="SSF52096">
    <property type="entry name" value="ClpP/crotonase"/>
    <property type="match status" value="2"/>
</dbReference>
<evidence type="ECO:0000256" key="5">
    <source>
        <dbReference type="ARBA" id="ARBA00022825"/>
    </source>
</evidence>
<evidence type="ECO:0000256" key="8">
    <source>
        <dbReference type="SAM" id="SignalP"/>
    </source>
</evidence>